<dbReference type="PANTHER" id="PTHR11732">
    <property type="entry name" value="ALDO/KETO REDUCTASE"/>
    <property type="match status" value="1"/>
</dbReference>
<dbReference type="GO" id="GO:0050580">
    <property type="term" value="F:2,5-didehydrogluconate reductase activity"/>
    <property type="evidence" value="ECO:0007669"/>
    <property type="project" value="UniProtKB-EC"/>
</dbReference>
<name>A0A5B9P851_9BACT</name>
<feature type="site" description="Lowers pKa of active site Tyr" evidence="6">
    <location>
        <position position="76"/>
    </location>
</feature>
<evidence type="ECO:0000256" key="6">
    <source>
        <dbReference type="PIRSR" id="PIRSR000097-3"/>
    </source>
</evidence>
<evidence type="ECO:0000256" key="1">
    <source>
        <dbReference type="ARBA" id="ARBA00007905"/>
    </source>
</evidence>
<keyword evidence="2" id="KW-0521">NADP</keyword>
<evidence type="ECO:0000313" key="8">
    <source>
        <dbReference type="EMBL" id="QEG22867.1"/>
    </source>
</evidence>
<sequence length="315" mass="35263">MKSFSLHNGDQIPAIGLGTWKMEDGAAKDAVSTALEVGYRHIDCAAIYMNEADVGNAFVQAFDNGLSREDVFITSKLWNDSHKPEHVRPALEESLKLLQLDYLDLYLIHWPVAIKHGTWLPQSGEDFIPIDEIPIIETWQAMEECVSAGLIKHIGVSNFNIRRLEELLDKGSIQPSTNQVECHPFLPQNELFGFCNSNKIQLVAYSPLGSGDRPERMRGESDPNLFEVPQIADIAKKHDKSIGQILLSWAATRGTVAIPKSTNRQRLNDNLAAAEFELPVEDLETIDDIGIAHRYVHGKFFELAGSPYRADDIWS</sequence>
<feature type="domain" description="NADP-dependent oxidoreductase" evidence="7">
    <location>
        <begin position="15"/>
        <end position="289"/>
    </location>
</feature>
<dbReference type="KEGG" id="mff:MFFC18_27540"/>
<evidence type="ECO:0000313" key="9">
    <source>
        <dbReference type="Proteomes" id="UP000322214"/>
    </source>
</evidence>
<feature type="active site" description="Proton donor" evidence="4">
    <location>
        <position position="48"/>
    </location>
</feature>
<evidence type="ECO:0000259" key="7">
    <source>
        <dbReference type="Pfam" id="PF00248"/>
    </source>
</evidence>
<dbReference type="Gene3D" id="3.20.20.100">
    <property type="entry name" value="NADP-dependent oxidoreductase domain"/>
    <property type="match status" value="1"/>
</dbReference>
<dbReference type="RefSeq" id="WP_075082826.1">
    <property type="nucleotide sequence ID" value="NZ_CP042912.1"/>
</dbReference>
<keyword evidence="9" id="KW-1185">Reference proteome</keyword>
<dbReference type="Proteomes" id="UP000322214">
    <property type="component" value="Chromosome"/>
</dbReference>
<evidence type="ECO:0000256" key="5">
    <source>
        <dbReference type="PIRSR" id="PIRSR000097-2"/>
    </source>
</evidence>
<evidence type="ECO:0000256" key="3">
    <source>
        <dbReference type="ARBA" id="ARBA00023002"/>
    </source>
</evidence>
<keyword evidence="3 8" id="KW-0560">Oxidoreductase</keyword>
<evidence type="ECO:0000256" key="2">
    <source>
        <dbReference type="ARBA" id="ARBA00022857"/>
    </source>
</evidence>
<dbReference type="PROSITE" id="PS00062">
    <property type="entry name" value="ALDOKETO_REDUCTASE_2"/>
    <property type="match status" value="1"/>
</dbReference>
<comment type="similarity">
    <text evidence="1">Belongs to the aldo/keto reductase family.</text>
</comment>
<dbReference type="FunFam" id="3.20.20.100:FF:000006">
    <property type="entry name" value="Aldo-keto reductase family 1 member A1"/>
    <property type="match status" value="1"/>
</dbReference>
<gene>
    <name evidence="8" type="primary">dkgA_1</name>
    <name evidence="8" type="ORF">MFFC18_27540</name>
</gene>
<protein>
    <submittedName>
        <fullName evidence="8">2,5-diketo-D-gluconic acid reductase A</fullName>
        <ecNumber evidence="8">1.1.1.274</ecNumber>
    </submittedName>
</protein>
<dbReference type="STRING" id="980251.GCA_001642875_05024"/>
<dbReference type="SUPFAM" id="SSF51430">
    <property type="entry name" value="NAD(P)-linked oxidoreductase"/>
    <property type="match status" value="1"/>
</dbReference>
<dbReference type="EMBL" id="CP042912">
    <property type="protein sequence ID" value="QEG22867.1"/>
    <property type="molecule type" value="Genomic_DNA"/>
</dbReference>
<dbReference type="InterPro" id="IPR023210">
    <property type="entry name" value="NADP_OxRdtase_dom"/>
</dbReference>
<dbReference type="OrthoDB" id="9804790at2"/>
<proteinExistence type="inferred from homology"/>
<dbReference type="PRINTS" id="PR00069">
    <property type="entry name" value="ALDKETRDTASE"/>
</dbReference>
<dbReference type="Pfam" id="PF00248">
    <property type="entry name" value="Aldo_ket_red"/>
    <property type="match status" value="1"/>
</dbReference>
<organism evidence="8 9">
    <name type="scientific">Mariniblastus fucicola</name>
    <dbReference type="NCBI Taxonomy" id="980251"/>
    <lineage>
        <taxon>Bacteria</taxon>
        <taxon>Pseudomonadati</taxon>
        <taxon>Planctomycetota</taxon>
        <taxon>Planctomycetia</taxon>
        <taxon>Pirellulales</taxon>
        <taxon>Pirellulaceae</taxon>
        <taxon>Mariniblastus</taxon>
    </lineage>
</organism>
<dbReference type="PROSITE" id="PS00798">
    <property type="entry name" value="ALDOKETO_REDUCTASE_1"/>
    <property type="match status" value="1"/>
</dbReference>
<dbReference type="EC" id="1.1.1.274" evidence="8"/>
<feature type="binding site" evidence="5">
    <location>
        <position position="109"/>
    </location>
    <ligand>
        <name>substrate</name>
    </ligand>
</feature>
<dbReference type="AlphaFoldDB" id="A0A5B9P851"/>
<dbReference type="InterPro" id="IPR018170">
    <property type="entry name" value="Aldo/ket_reductase_CS"/>
</dbReference>
<dbReference type="InterPro" id="IPR020471">
    <property type="entry name" value="AKR"/>
</dbReference>
<evidence type="ECO:0000256" key="4">
    <source>
        <dbReference type="PIRSR" id="PIRSR000097-1"/>
    </source>
</evidence>
<dbReference type="InterPro" id="IPR036812">
    <property type="entry name" value="NAD(P)_OxRdtase_dom_sf"/>
</dbReference>
<reference evidence="8 9" key="1">
    <citation type="submission" date="2019-08" db="EMBL/GenBank/DDBJ databases">
        <title>Deep-cultivation of Planctomycetes and their phenomic and genomic characterization uncovers novel biology.</title>
        <authorList>
            <person name="Wiegand S."/>
            <person name="Jogler M."/>
            <person name="Boedeker C."/>
            <person name="Pinto D."/>
            <person name="Vollmers J."/>
            <person name="Rivas-Marin E."/>
            <person name="Kohn T."/>
            <person name="Peeters S.H."/>
            <person name="Heuer A."/>
            <person name="Rast P."/>
            <person name="Oberbeckmann S."/>
            <person name="Bunk B."/>
            <person name="Jeske O."/>
            <person name="Meyerdierks A."/>
            <person name="Storesund J.E."/>
            <person name="Kallscheuer N."/>
            <person name="Luecker S."/>
            <person name="Lage O.M."/>
            <person name="Pohl T."/>
            <person name="Merkel B.J."/>
            <person name="Hornburger P."/>
            <person name="Mueller R.-W."/>
            <person name="Bruemmer F."/>
            <person name="Labrenz M."/>
            <person name="Spormann A.M."/>
            <person name="Op den Camp H."/>
            <person name="Overmann J."/>
            <person name="Amann R."/>
            <person name="Jetten M.S.M."/>
            <person name="Mascher T."/>
            <person name="Medema M.H."/>
            <person name="Devos D.P."/>
            <person name="Kaster A.-K."/>
            <person name="Ovreas L."/>
            <person name="Rohde M."/>
            <person name="Galperin M.Y."/>
            <person name="Jogler C."/>
        </authorList>
    </citation>
    <scope>NUCLEOTIDE SEQUENCE [LARGE SCALE GENOMIC DNA]</scope>
    <source>
        <strain evidence="8 9">FC18</strain>
    </source>
</reference>
<accession>A0A5B9P851</accession>
<dbReference type="PIRSF" id="PIRSF000097">
    <property type="entry name" value="AKR"/>
    <property type="match status" value="1"/>
</dbReference>